<accession>A0A0J1FQC6</accession>
<dbReference type="AlphaFoldDB" id="A0A0J1FQC6"/>
<dbReference type="EMBL" id="LDZY01000007">
    <property type="protein sequence ID" value="KLU65689.1"/>
    <property type="molecule type" value="Genomic_DNA"/>
</dbReference>
<keyword evidence="2" id="KW-1185">Reference proteome</keyword>
<reference evidence="1 2" key="1">
    <citation type="submission" date="2015-06" db="EMBL/GenBank/DDBJ databases">
        <title>Draft genome of the moderately acidophilic sulfate reducer Candidatus Desulfosporosinus acididurans strain M1.</title>
        <authorList>
            <person name="Poehlein A."/>
            <person name="Petzsch P."/>
            <person name="Johnson B.D."/>
            <person name="Schloemann M."/>
            <person name="Daniel R."/>
            <person name="Muehling M."/>
        </authorList>
    </citation>
    <scope>NUCLEOTIDE SEQUENCE [LARGE SCALE GENOMIC DNA]</scope>
    <source>
        <strain evidence="1 2">M1</strain>
    </source>
</reference>
<gene>
    <name evidence="1" type="ORF">DEAC_c23190</name>
</gene>
<evidence type="ECO:0000313" key="2">
    <source>
        <dbReference type="Proteomes" id="UP000036356"/>
    </source>
</evidence>
<proteinExistence type="predicted"/>
<name>A0A0J1FQC6_9FIRM</name>
<dbReference type="PATRIC" id="fig|476652.3.peg.2409"/>
<sequence length="46" mass="5497">MDAPERIILLRDADKCEINPELMDARNKFTVGQLENEYFKWLDELI</sequence>
<organism evidence="1 2">
    <name type="scientific">Desulfosporosinus acididurans</name>
    <dbReference type="NCBI Taxonomy" id="476652"/>
    <lineage>
        <taxon>Bacteria</taxon>
        <taxon>Bacillati</taxon>
        <taxon>Bacillota</taxon>
        <taxon>Clostridia</taxon>
        <taxon>Eubacteriales</taxon>
        <taxon>Desulfitobacteriaceae</taxon>
        <taxon>Desulfosporosinus</taxon>
    </lineage>
</organism>
<dbReference type="RefSeq" id="WP_200903122.1">
    <property type="nucleotide sequence ID" value="NZ_LDZY01000007.1"/>
</dbReference>
<protein>
    <submittedName>
        <fullName evidence="1">Uncharacterized protein</fullName>
    </submittedName>
</protein>
<evidence type="ECO:0000313" key="1">
    <source>
        <dbReference type="EMBL" id="KLU65689.1"/>
    </source>
</evidence>
<dbReference type="Proteomes" id="UP000036356">
    <property type="component" value="Unassembled WGS sequence"/>
</dbReference>
<comment type="caution">
    <text evidence="1">The sequence shown here is derived from an EMBL/GenBank/DDBJ whole genome shotgun (WGS) entry which is preliminary data.</text>
</comment>